<dbReference type="Proteomes" id="UP000198312">
    <property type="component" value="Chromosome"/>
</dbReference>
<keyword evidence="2" id="KW-1185">Reference proteome</keyword>
<gene>
    <name evidence="1" type="ORF">CFK37_02585</name>
</gene>
<dbReference type="RefSeq" id="WP_089060434.1">
    <property type="nucleotide sequence ID" value="NZ_CP022315.1"/>
</dbReference>
<dbReference type="EMBL" id="CP022315">
    <property type="protein sequence ID" value="ASK61157.1"/>
    <property type="molecule type" value="Genomic_DNA"/>
</dbReference>
<dbReference type="KEGG" id="vil:CFK37_02585"/>
<accession>A0A220TZ98</accession>
<name>A0A220TZ98_9BACI</name>
<dbReference type="AlphaFoldDB" id="A0A220TZ98"/>
<organism evidence="1 2">
    <name type="scientific">Virgibacillus phasianinus</name>
    <dbReference type="NCBI Taxonomy" id="2017483"/>
    <lineage>
        <taxon>Bacteria</taxon>
        <taxon>Bacillati</taxon>
        <taxon>Bacillota</taxon>
        <taxon>Bacilli</taxon>
        <taxon>Bacillales</taxon>
        <taxon>Bacillaceae</taxon>
        <taxon>Virgibacillus</taxon>
    </lineage>
</organism>
<evidence type="ECO:0008006" key="3">
    <source>
        <dbReference type="Google" id="ProtNLM"/>
    </source>
</evidence>
<evidence type="ECO:0000313" key="2">
    <source>
        <dbReference type="Proteomes" id="UP000198312"/>
    </source>
</evidence>
<proteinExistence type="predicted"/>
<reference evidence="1 2" key="1">
    <citation type="submission" date="2017-07" db="EMBL/GenBank/DDBJ databases">
        <title>Virgibacillus sp. LM2416.</title>
        <authorList>
            <person name="Tak E.J."/>
            <person name="Bae J.-W."/>
        </authorList>
    </citation>
    <scope>NUCLEOTIDE SEQUENCE [LARGE SCALE GENOMIC DNA]</scope>
    <source>
        <strain evidence="1 2">LM2416</strain>
    </source>
</reference>
<protein>
    <recommendedName>
        <fullName evidence="3">Appr-1-p processing protein</fullName>
    </recommendedName>
</protein>
<dbReference type="OrthoDB" id="6194521at2"/>
<sequence>MLKKKILKELQEYIESREDRFVVYNEALYNESRIIKEVSENELDVFINNNRKPSFKQILFRFIDQTGASDPEIYHKAGMDRKHFSKIRSNPNYRPRKNVIIALALALELNKDKTDTLLASAGYSFSDSDTSDLVVQFCLEKGIYTIHDVNQALNYFSLKPLIG</sequence>
<evidence type="ECO:0000313" key="1">
    <source>
        <dbReference type="EMBL" id="ASK61157.1"/>
    </source>
</evidence>